<reference evidence="1 2" key="1">
    <citation type="submission" date="2011-07" db="EMBL/GenBank/DDBJ databases">
        <authorList>
            <person name="Coyne R."/>
            <person name="Brami D."/>
            <person name="Johnson J."/>
            <person name="Hostetler J."/>
            <person name="Hannick L."/>
            <person name="Clark T."/>
            <person name="Cassidy-Hanley D."/>
            <person name="Inman J."/>
        </authorList>
    </citation>
    <scope>NUCLEOTIDE SEQUENCE [LARGE SCALE GENOMIC DNA]</scope>
    <source>
        <strain evidence="1 2">G5</strain>
    </source>
</reference>
<dbReference type="AlphaFoldDB" id="G0QM61"/>
<protein>
    <submittedName>
        <fullName evidence="1">Uncharacterized protein</fullName>
    </submittedName>
</protein>
<dbReference type="InParanoid" id="G0QM61"/>
<organism evidence="1 2">
    <name type="scientific">Ichthyophthirius multifiliis</name>
    <name type="common">White spot disease agent</name>
    <name type="synonym">Ich</name>
    <dbReference type="NCBI Taxonomy" id="5932"/>
    <lineage>
        <taxon>Eukaryota</taxon>
        <taxon>Sar</taxon>
        <taxon>Alveolata</taxon>
        <taxon>Ciliophora</taxon>
        <taxon>Intramacronucleata</taxon>
        <taxon>Oligohymenophorea</taxon>
        <taxon>Hymenostomatida</taxon>
        <taxon>Ophryoglenina</taxon>
        <taxon>Ichthyophthirius</taxon>
    </lineage>
</organism>
<proteinExistence type="predicted"/>
<keyword evidence="2" id="KW-1185">Reference proteome</keyword>
<gene>
    <name evidence="1" type="ORF">IMG5_044970</name>
</gene>
<evidence type="ECO:0000313" key="2">
    <source>
        <dbReference type="Proteomes" id="UP000008983"/>
    </source>
</evidence>
<name>G0QM61_ICHMU</name>
<dbReference type="Proteomes" id="UP000008983">
    <property type="component" value="Unassembled WGS sequence"/>
</dbReference>
<dbReference type="GeneID" id="14909879"/>
<evidence type="ECO:0000313" key="1">
    <source>
        <dbReference type="EMBL" id="EGR33694.1"/>
    </source>
</evidence>
<accession>G0QM61</accession>
<dbReference type="EMBL" id="GL983396">
    <property type="protein sequence ID" value="EGR33694.1"/>
    <property type="molecule type" value="Genomic_DNA"/>
</dbReference>
<dbReference type="RefSeq" id="XP_004037680.1">
    <property type="nucleotide sequence ID" value="XM_004037632.1"/>
</dbReference>
<sequence>MRLISICKFPKIQSIFQVLQFLHLQSTNQVLHLQIFQNLIYINIYLIIELKQTHYLVFKRQNNYKNLLNIFHQLLHKLQQYIF</sequence>